<dbReference type="EMBL" id="SLUN01000037">
    <property type="protein sequence ID" value="TCL59769.1"/>
    <property type="molecule type" value="Genomic_DNA"/>
</dbReference>
<accession>A0A4R1R305</accession>
<comment type="caution">
    <text evidence="1">The sequence shown here is derived from an EMBL/GenBank/DDBJ whole genome shotgun (WGS) entry which is preliminary data.</text>
</comment>
<dbReference type="AlphaFoldDB" id="A0A4R1R305"/>
<keyword evidence="2" id="KW-1185">Reference proteome</keyword>
<evidence type="ECO:0000313" key="2">
    <source>
        <dbReference type="Proteomes" id="UP000295008"/>
    </source>
</evidence>
<dbReference type="RefSeq" id="WP_132016431.1">
    <property type="nucleotide sequence ID" value="NZ_SLUN01000037.1"/>
</dbReference>
<dbReference type="Proteomes" id="UP000295008">
    <property type="component" value="Unassembled WGS sequence"/>
</dbReference>
<gene>
    <name evidence="1" type="ORF">EDC14_10376</name>
</gene>
<reference evidence="1 2" key="1">
    <citation type="submission" date="2019-03" db="EMBL/GenBank/DDBJ databases">
        <title>Genomic Encyclopedia of Type Strains, Phase IV (KMG-IV): sequencing the most valuable type-strain genomes for metagenomic binning, comparative biology and taxonomic classification.</title>
        <authorList>
            <person name="Goeker M."/>
        </authorList>
    </citation>
    <scope>NUCLEOTIDE SEQUENCE [LARGE SCALE GENOMIC DNA]</scope>
    <source>
        <strain evidence="1 2">LX-B</strain>
    </source>
</reference>
<evidence type="ECO:0000313" key="1">
    <source>
        <dbReference type="EMBL" id="TCL59769.1"/>
    </source>
</evidence>
<proteinExistence type="predicted"/>
<name>A0A4R1R305_HYDET</name>
<organism evidence="1 2">
    <name type="scientific">Hydrogenispora ethanolica</name>
    <dbReference type="NCBI Taxonomy" id="1082276"/>
    <lineage>
        <taxon>Bacteria</taxon>
        <taxon>Bacillati</taxon>
        <taxon>Bacillota</taxon>
        <taxon>Hydrogenispora</taxon>
    </lineage>
</organism>
<protein>
    <submittedName>
        <fullName evidence="1">Uncharacterized protein</fullName>
    </submittedName>
</protein>
<sequence length="146" mass="15281">MSSCCSSTVFTSAGSAVLAVNRTIQAIVNLSQSVAALLGNPAAYNSTYAAAITNTIEFIKLDVAGLTSLTTVQRNEVINVLNQAEAINNSASAAGVITVQQINSILALLELAVLKLRAFSFLTAIFPFLQRDCCGTSNLRSRCGCC</sequence>